<name>A0A120AFN5_9GAMM</name>
<dbReference type="Proteomes" id="UP000023435">
    <property type="component" value="Unassembled WGS sequence"/>
</dbReference>
<dbReference type="PANTHER" id="PTHR12729">
    <property type="entry name" value="TRNA(HIS) GUANYLYLTRANSFERASE-RELATED"/>
    <property type="match status" value="1"/>
</dbReference>
<evidence type="ECO:0000313" key="13">
    <source>
        <dbReference type="EMBL" id="KWS03307.1"/>
    </source>
</evidence>
<evidence type="ECO:0000256" key="5">
    <source>
        <dbReference type="ARBA" id="ARBA00022694"/>
    </source>
</evidence>
<dbReference type="InterPro" id="IPR024956">
    <property type="entry name" value="tRNAHis_GuaTrfase_cat"/>
</dbReference>
<evidence type="ECO:0000256" key="10">
    <source>
        <dbReference type="ARBA" id="ARBA00023134"/>
    </source>
</evidence>
<dbReference type="GO" id="GO:0006400">
    <property type="term" value="P:tRNA modification"/>
    <property type="evidence" value="ECO:0007669"/>
    <property type="project" value="InterPro"/>
</dbReference>
<dbReference type="GO" id="GO:0000287">
    <property type="term" value="F:magnesium ion binding"/>
    <property type="evidence" value="ECO:0007669"/>
    <property type="project" value="InterPro"/>
</dbReference>
<dbReference type="EMBL" id="JAJA02000001">
    <property type="protein sequence ID" value="KWS03307.1"/>
    <property type="molecule type" value="Genomic_DNA"/>
</dbReference>
<keyword evidence="7" id="KW-0479">Metal-binding</keyword>
<feature type="domain" description="Thg1 C-terminal" evidence="12">
    <location>
        <begin position="133"/>
        <end position="222"/>
    </location>
</feature>
<evidence type="ECO:0000256" key="6">
    <source>
        <dbReference type="ARBA" id="ARBA00022695"/>
    </source>
</evidence>
<keyword evidence="14" id="KW-1185">Reference proteome</keyword>
<gene>
    <name evidence="13" type="ORF">AZ78_0853</name>
</gene>
<evidence type="ECO:0000256" key="7">
    <source>
        <dbReference type="ARBA" id="ARBA00022723"/>
    </source>
</evidence>
<dbReference type="PANTHER" id="PTHR12729:SF6">
    <property type="entry name" value="TRNA(HIS) GUANYLYLTRANSFERASE-RELATED"/>
    <property type="match status" value="1"/>
</dbReference>
<comment type="cofactor">
    <cofactor evidence="1">
        <name>Mg(2+)</name>
        <dbReference type="ChEBI" id="CHEBI:18420"/>
    </cofactor>
</comment>
<dbReference type="EC" id="2.7.7.79" evidence="3"/>
<evidence type="ECO:0000256" key="4">
    <source>
        <dbReference type="ARBA" id="ARBA00022679"/>
    </source>
</evidence>
<dbReference type="InterPro" id="IPR038469">
    <property type="entry name" value="tRNAHis_GuaTrfase_Thg1_sf"/>
</dbReference>
<dbReference type="Pfam" id="PF14413">
    <property type="entry name" value="Thg1C"/>
    <property type="match status" value="1"/>
</dbReference>
<dbReference type="Gene3D" id="3.30.70.3000">
    <property type="match status" value="1"/>
</dbReference>
<evidence type="ECO:0000259" key="11">
    <source>
        <dbReference type="Pfam" id="PF04446"/>
    </source>
</evidence>
<dbReference type="GO" id="GO:0008193">
    <property type="term" value="F:tRNA guanylyltransferase activity"/>
    <property type="evidence" value="ECO:0007669"/>
    <property type="project" value="UniProtKB-EC"/>
</dbReference>
<comment type="similarity">
    <text evidence="2">Belongs to the tRNA(His) guanylyltransferase family.</text>
</comment>
<accession>A0A120AFN5</accession>
<dbReference type="InterPro" id="IPR007537">
    <property type="entry name" value="tRNAHis_GuaTrfase_Thg1"/>
</dbReference>
<reference evidence="13 14" key="1">
    <citation type="journal article" date="2014" name="Genome Announc.">
        <title>Draft Genome Sequence of Lysobacter capsici AZ78, a Bacterium Antagonistic to Plant-Pathogenic Oomycetes.</title>
        <authorList>
            <person name="Puopolo G."/>
            <person name="Sonego P."/>
            <person name="Engelen K."/>
            <person name="Pertot I."/>
        </authorList>
    </citation>
    <scope>NUCLEOTIDE SEQUENCE [LARGE SCALE GENOMIC DNA]</scope>
    <source>
        <strain evidence="13 14">AZ78</strain>
    </source>
</reference>
<keyword evidence="5" id="KW-0819">tRNA processing</keyword>
<evidence type="ECO:0000259" key="12">
    <source>
        <dbReference type="Pfam" id="PF14413"/>
    </source>
</evidence>
<dbReference type="Pfam" id="PF04446">
    <property type="entry name" value="Thg1"/>
    <property type="match status" value="1"/>
</dbReference>
<comment type="caution">
    <text evidence="13">The sequence shown here is derived from an EMBL/GenBank/DDBJ whole genome shotgun (WGS) entry which is preliminary data.</text>
</comment>
<evidence type="ECO:0000256" key="3">
    <source>
        <dbReference type="ARBA" id="ARBA00012511"/>
    </source>
</evidence>
<organism evidence="13 14">
    <name type="scientific">Lysobacter capsici AZ78</name>
    <dbReference type="NCBI Taxonomy" id="1444315"/>
    <lineage>
        <taxon>Bacteria</taxon>
        <taxon>Pseudomonadati</taxon>
        <taxon>Pseudomonadota</taxon>
        <taxon>Gammaproteobacteria</taxon>
        <taxon>Lysobacterales</taxon>
        <taxon>Lysobacteraceae</taxon>
        <taxon>Lysobacter</taxon>
    </lineage>
</organism>
<dbReference type="GO" id="GO:0005525">
    <property type="term" value="F:GTP binding"/>
    <property type="evidence" value="ECO:0007669"/>
    <property type="project" value="UniProtKB-KW"/>
</dbReference>
<feature type="domain" description="tRNAHis guanylyltransferase catalytic" evidence="11">
    <location>
        <begin position="8"/>
        <end position="127"/>
    </location>
</feature>
<evidence type="ECO:0000256" key="9">
    <source>
        <dbReference type="ARBA" id="ARBA00022842"/>
    </source>
</evidence>
<keyword evidence="6" id="KW-0548">Nucleotidyltransferase</keyword>
<evidence type="ECO:0000256" key="2">
    <source>
        <dbReference type="ARBA" id="ARBA00010113"/>
    </source>
</evidence>
<evidence type="ECO:0000256" key="1">
    <source>
        <dbReference type="ARBA" id="ARBA00001946"/>
    </source>
</evidence>
<keyword evidence="10" id="KW-0342">GTP-binding</keyword>
<dbReference type="AlphaFoldDB" id="A0A120AFN5"/>
<evidence type="ECO:0000256" key="8">
    <source>
        <dbReference type="ARBA" id="ARBA00022741"/>
    </source>
</evidence>
<keyword evidence="8" id="KW-0547">Nucleotide-binding</keyword>
<keyword evidence="4" id="KW-0808">Transferase</keyword>
<dbReference type="OrthoDB" id="4547336at2"/>
<proteinExistence type="inferred from homology"/>
<dbReference type="RefSeq" id="WP_036103226.1">
    <property type="nucleotide sequence ID" value="NZ_JAJA02000001.1"/>
</dbReference>
<protein>
    <recommendedName>
        <fullName evidence="3">tRNA(His) guanylyltransferase</fullName>
        <ecNumber evidence="3">2.7.7.79</ecNumber>
    </recommendedName>
</protein>
<keyword evidence="9" id="KW-0460">Magnesium</keyword>
<dbReference type="InterPro" id="IPR025845">
    <property type="entry name" value="Thg1_C_dom"/>
</dbReference>
<sequence length="251" mass="28491">MKFENLDARMRVYETAHDHCVLPGLHIVVRLDGKNFTRLTKETWPFEAPFDPRFRDLMLDTVTHLMECGVGAVYGYTQSDEISLLLRQDDNSFGRKTRKLISVLAGEASAKFSLGLGGVGVFDARVSQLPSAQNVVEYFRWRHEDAHRNALSAHCYWLLRKRGDSAQAANQALLGLSTAGKNELLFQHGIQFNDLPAWQKRGTAIHWEDYHKPALHPKTGEAVTAQRRRLSRNLELPLGEAYAEYVRGFVI</sequence>
<evidence type="ECO:0000313" key="14">
    <source>
        <dbReference type="Proteomes" id="UP000023435"/>
    </source>
</evidence>